<evidence type="ECO:0000313" key="6">
    <source>
        <dbReference type="Proteomes" id="UP000724672"/>
    </source>
</evidence>
<feature type="transmembrane region" description="Helical" evidence="3">
    <location>
        <begin position="181"/>
        <end position="198"/>
    </location>
</feature>
<dbReference type="InterPro" id="IPR001647">
    <property type="entry name" value="HTH_TetR"/>
</dbReference>
<dbReference type="GO" id="GO:0003677">
    <property type="term" value="F:DNA binding"/>
    <property type="evidence" value="ECO:0007669"/>
    <property type="project" value="UniProtKB-UniRule"/>
</dbReference>
<dbReference type="InterPro" id="IPR009057">
    <property type="entry name" value="Homeodomain-like_sf"/>
</dbReference>
<sequence length="199" mass="23460">MQVKKEQVRLSLLKKAEKEFLEKGFKNSSLRKIVKSAGTTIGNFYNYFENKETLFEELVEEEYNNFLELIEKHNDEEGIEEFLDTEDLQKYREVLSEIIQNIIPVFSEKFVLLIEGSEGTKFEGTKDIIIKLLKDHFIEHIQKYESKIMDLEMAEITAEQFLNGIILIVKKYKDKVLRHRLITEHILFYISGMMAIIGK</sequence>
<organism evidence="5 6">
    <name type="scientific">Anaeromonas frigoriresistens</name>
    <dbReference type="NCBI Taxonomy" id="2683708"/>
    <lineage>
        <taxon>Bacteria</taxon>
        <taxon>Bacillati</taxon>
        <taxon>Bacillota</taxon>
        <taxon>Tissierellia</taxon>
        <taxon>Tissierellales</taxon>
        <taxon>Thermohalobacteraceae</taxon>
        <taxon>Anaeromonas</taxon>
    </lineage>
</organism>
<dbReference type="Proteomes" id="UP000724672">
    <property type="component" value="Unassembled WGS sequence"/>
</dbReference>
<keyword evidence="3" id="KW-1133">Transmembrane helix</keyword>
<comment type="caution">
    <text evidence="5">The sequence shown here is derived from an EMBL/GenBank/DDBJ whole genome shotgun (WGS) entry which is preliminary data.</text>
</comment>
<keyword evidence="6" id="KW-1185">Reference proteome</keyword>
<dbReference type="SUPFAM" id="SSF46689">
    <property type="entry name" value="Homeodomain-like"/>
    <property type="match status" value="1"/>
</dbReference>
<evidence type="ECO:0000313" key="5">
    <source>
        <dbReference type="EMBL" id="MBS4539364.1"/>
    </source>
</evidence>
<dbReference type="Pfam" id="PF00440">
    <property type="entry name" value="TetR_N"/>
    <property type="match status" value="1"/>
</dbReference>
<evidence type="ECO:0000259" key="4">
    <source>
        <dbReference type="PROSITE" id="PS50977"/>
    </source>
</evidence>
<evidence type="ECO:0000256" key="1">
    <source>
        <dbReference type="ARBA" id="ARBA00023125"/>
    </source>
</evidence>
<feature type="DNA-binding region" description="H-T-H motif" evidence="2">
    <location>
        <begin position="29"/>
        <end position="48"/>
    </location>
</feature>
<feature type="domain" description="HTH tetR-type" evidence="4">
    <location>
        <begin position="6"/>
        <end position="66"/>
    </location>
</feature>
<evidence type="ECO:0000256" key="2">
    <source>
        <dbReference type="PROSITE-ProRule" id="PRU00335"/>
    </source>
</evidence>
<dbReference type="Gene3D" id="1.10.357.10">
    <property type="entry name" value="Tetracycline Repressor, domain 2"/>
    <property type="match status" value="1"/>
</dbReference>
<protein>
    <submittedName>
        <fullName evidence="5">TetR/AcrR family transcriptional regulator</fullName>
    </submittedName>
</protein>
<dbReference type="InterPro" id="IPR050624">
    <property type="entry name" value="HTH-type_Tx_Regulator"/>
</dbReference>
<evidence type="ECO:0000256" key="3">
    <source>
        <dbReference type="SAM" id="Phobius"/>
    </source>
</evidence>
<dbReference type="PANTHER" id="PTHR43479:SF11">
    <property type="entry name" value="ACREF_ENVCD OPERON REPRESSOR-RELATED"/>
    <property type="match status" value="1"/>
</dbReference>
<dbReference type="AlphaFoldDB" id="A0A942Z9P3"/>
<dbReference type="PRINTS" id="PR00455">
    <property type="entry name" value="HTHTETR"/>
</dbReference>
<proteinExistence type="predicted"/>
<dbReference type="PANTHER" id="PTHR43479">
    <property type="entry name" value="ACREF/ENVCD OPERON REPRESSOR-RELATED"/>
    <property type="match status" value="1"/>
</dbReference>
<dbReference type="EMBL" id="WSFT01000048">
    <property type="protein sequence ID" value="MBS4539364.1"/>
    <property type="molecule type" value="Genomic_DNA"/>
</dbReference>
<gene>
    <name evidence="5" type="ORF">GOQ27_12885</name>
</gene>
<dbReference type="RefSeq" id="WP_203367288.1">
    <property type="nucleotide sequence ID" value="NZ_WSFT01000048.1"/>
</dbReference>
<reference evidence="5" key="1">
    <citation type="submission" date="2019-12" db="EMBL/GenBank/DDBJ databases">
        <title>Clostridiaceae gen. nov. sp. nov., isolated from sediment in Xinjiang, China.</title>
        <authorList>
            <person name="Zhang R."/>
        </authorList>
    </citation>
    <scope>NUCLEOTIDE SEQUENCE</scope>
    <source>
        <strain evidence="5">D2Q-11</strain>
    </source>
</reference>
<accession>A0A942Z9P3</accession>
<keyword evidence="3" id="KW-0812">Transmembrane</keyword>
<dbReference type="PROSITE" id="PS50977">
    <property type="entry name" value="HTH_TETR_2"/>
    <property type="match status" value="1"/>
</dbReference>
<keyword evidence="1 2" id="KW-0238">DNA-binding</keyword>
<name>A0A942Z9P3_9FIRM</name>
<keyword evidence="3" id="KW-0472">Membrane</keyword>